<dbReference type="Proteomes" id="UP001390963">
    <property type="component" value="Unassembled WGS sequence"/>
</dbReference>
<evidence type="ECO:0000256" key="1">
    <source>
        <dbReference type="SAM" id="SignalP"/>
    </source>
</evidence>
<dbReference type="AlphaFoldDB" id="A0AB35YTY3"/>
<dbReference type="EMBL" id="JBANCF010000006">
    <property type="protein sequence ID" value="MEM0573686.1"/>
    <property type="molecule type" value="Genomic_DNA"/>
</dbReference>
<evidence type="ECO:0000313" key="2">
    <source>
        <dbReference type="EMBL" id="MEM0518717.1"/>
    </source>
</evidence>
<name>A0AB35YTY3_9FLAO</name>
<organism evidence="2 4">
    <name type="scientific">Aequorivita flava</name>
    <dbReference type="NCBI Taxonomy" id="3114371"/>
    <lineage>
        <taxon>Bacteria</taxon>
        <taxon>Pseudomonadati</taxon>
        <taxon>Bacteroidota</taxon>
        <taxon>Flavobacteriia</taxon>
        <taxon>Flavobacteriales</taxon>
        <taxon>Flavobacteriaceae</taxon>
        <taxon>Aequorivita</taxon>
    </lineage>
</organism>
<accession>A0AB35YTY3</accession>
<evidence type="ECO:0008006" key="6">
    <source>
        <dbReference type="Google" id="ProtNLM"/>
    </source>
</evidence>
<proteinExistence type="predicted"/>
<gene>
    <name evidence="3" type="ORF">VZD24_09175</name>
    <name evidence="2" type="ORF">VZD85_10165</name>
</gene>
<protein>
    <recommendedName>
        <fullName evidence="6">Lipoprotein</fullName>
    </recommendedName>
</protein>
<dbReference type="PROSITE" id="PS51257">
    <property type="entry name" value="PROKAR_LIPOPROTEIN"/>
    <property type="match status" value="1"/>
</dbReference>
<keyword evidence="1" id="KW-0732">Signal</keyword>
<comment type="caution">
    <text evidence="2">The sequence shown here is derived from an EMBL/GenBank/DDBJ whole genome shotgun (WGS) entry which is preliminary data.</text>
</comment>
<keyword evidence="5" id="KW-1185">Reference proteome</keyword>
<feature type="chain" id="PRO_5044269207" description="Lipoprotein" evidence="1">
    <location>
        <begin position="21"/>
        <end position="206"/>
    </location>
</feature>
<dbReference type="RefSeq" id="WP_279448270.1">
    <property type="nucleotide sequence ID" value="NZ_JAZBJM010000006.1"/>
</dbReference>
<sequence>MKFLKITLLLLVVISLTSCASGYKTIQPKTINFLSNTVEKGVKLEYKYDLLYKKYEKNEVKKGVKLVAIKVTNESDKSLMFGRDVKLVYANGTEVPVMENDRVFKKLKQSPASYLLFLLLTPLNLYTTETNPYGVQETNWSFPVGVVLGPGLAAGNLLAASSANSNFKSELMIYDLNGMLINPGETKYGLIGIKTDSPEALRLKVE</sequence>
<evidence type="ECO:0000313" key="3">
    <source>
        <dbReference type="EMBL" id="MEM0573686.1"/>
    </source>
</evidence>
<dbReference type="EMBL" id="JAZBJM010000006">
    <property type="protein sequence ID" value="MEM0518717.1"/>
    <property type="molecule type" value="Genomic_DNA"/>
</dbReference>
<reference evidence="2 5" key="1">
    <citation type="submission" date="2024-01" db="EMBL/GenBank/DDBJ databases">
        <title>Aequorivita flavus sp. nov., isolated from deep-sea sediment.</title>
        <authorList>
            <person name="Chen X."/>
        </authorList>
    </citation>
    <scope>NUCLEOTIDE SEQUENCE</scope>
    <source>
        <strain evidence="2">MCCC 1A16923</strain>
        <strain evidence="3 5">MCCC 1A16935</strain>
    </source>
</reference>
<dbReference type="Proteomes" id="UP001388259">
    <property type="component" value="Unassembled WGS sequence"/>
</dbReference>
<evidence type="ECO:0000313" key="5">
    <source>
        <dbReference type="Proteomes" id="UP001390963"/>
    </source>
</evidence>
<feature type="signal peptide" evidence="1">
    <location>
        <begin position="1"/>
        <end position="20"/>
    </location>
</feature>
<evidence type="ECO:0000313" key="4">
    <source>
        <dbReference type="Proteomes" id="UP001388259"/>
    </source>
</evidence>